<name>G3J859_CORMM</name>
<feature type="compositionally biased region" description="Polar residues" evidence="1">
    <location>
        <begin position="78"/>
        <end position="88"/>
    </location>
</feature>
<sequence>MAVATAVCGTDKARTMKWYPRDENLRMVLAGVKPCVADFTTALETEERVKERAAELTAELAALYGPRKKGKRQDSKAQETGSTNTEQQGPKIVREIKQVKLVIHTQTRDGSEKETKIMLSDRDPKFMAVLWQHVWKRMHTKLIHTTAYRPPRQAIHPTYRGTRRLRSYPGLVD</sequence>
<evidence type="ECO:0000313" key="2">
    <source>
        <dbReference type="EMBL" id="EGX93901.1"/>
    </source>
</evidence>
<protein>
    <submittedName>
        <fullName evidence="2">Uncharacterized protein</fullName>
    </submittedName>
</protein>
<accession>G3J859</accession>
<dbReference type="Proteomes" id="UP000001610">
    <property type="component" value="Unassembled WGS sequence"/>
</dbReference>
<reference evidence="2 3" key="1">
    <citation type="journal article" date="2011" name="Genome Biol.">
        <title>Genome sequence of the insect pathogenic fungus Cordyceps militaris, a valued traditional Chinese medicine.</title>
        <authorList>
            <person name="Zheng P."/>
            <person name="Xia Y."/>
            <person name="Xiao G."/>
            <person name="Xiong C."/>
            <person name="Hu X."/>
            <person name="Zhang S."/>
            <person name="Zheng H."/>
            <person name="Huang Y."/>
            <person name="Zhou Y."/>
            <person name="Wang S."/>
            <person name="Zhao G.P."/>
            <person name="Liu X."/>
            <person name="St Leger R.J."/>
            <person name="Wang C."/>
        </authorList>
    </citation>
    <scope>NUCLEOTIDE SEQUENCE [LARGE SCALE GENOMIC DNA]</scope>
    <source>
        <strain evidence="2 3">CM01</strain>
    </source>
</reference>
<dbReference type="OrthoDB" id="1935586at2759"/>
<dbReference type="AlphaFoldDB" id="G3J859"/>
<evidence type="ECO:0000313" key="3">
    <source>
        <dbReference type="Proteomes" id="UP000001610"/>
    </source>
</evidence>
<dbReference type="VEuPathDB" id="FungiDB:CCM_02171"/>
<dbReference type="InParanoid" id="G3J859"/>
<dbReference type="EMBL" id="JH126400">
    <property type="protein sequence ID" value="EGX93901.1"/>
    <property type="molecule type" value="Genomic_DNA"/>
</dbReference>
<keyword evidence="3" id="KW-1185">Reference proteome</keyword>
<gene>
    <name evidence="2" type="ORF">CCM_02171</name>
</gene>
<organism evidence="2 3">
    <name type="scientific">Cordyceps militaris (strain CM01)</name>
    <name type="common">Caterpillar fungus</name>
    <dbReference type="NCBI Taxonomy" id="983644"/>
    <lineage>
        <taxon>Eukaryota</taxon>
        <taxon>Fungi</taxon>
        <taxon>Dikarya</taxon>
        <taxon>Ascomycota</taxon>
        <taxon>Pezizomycotina</taxon>
        <taxon>Sordariomycetes</taxon>
        <taxon>Hypocreomycetidae</taxon>
        <taxon>Hypocreales</taxon>
        <taxon>Cordycipitaceae</taxon>
        <taxon>Cordyceps</taxon>
    </lineage>
</organism>
<dbReference type="GeneID" id="18164199"/>
<evidence type="ECO:0000256" key="1">
    <source>
        <dbReference type="SAM" id="MobiDB-lite"/>
    </source>
</evidence>
<dbReference type="HOGENOM" id="CLU_1547496_0_0_1"/>
<feature type="region of interest" description="Disordered" evidence="1">
    <location>
        <begin position="65"/>
        <end position="90"/>
    </location>
</feature>
<proteinExistence type="predicted"/>
<dbReference type="KEGG" id="cmt:CCM_02171"/>
<dbReference type="RefSeq" id="XP_006667387.1">
    <property type="nucleotide sequence ID" value="XM_006667324.1"/>
</dbReference>